<organism evidence="1 2">
    <name type="scientific">Populus trichocarpa</name>
    <name type="common">Western balsam poplar</name>
    <name type="synonym">Populus balsamifera subsp. trichocarpa</name>
    <dbReference type="NCBI Taxonomy" id="3694"/>
    <lineage>
        <taxon>Eukaryota</taxon>
        <taxon>Viridiplantae</taxon>
        <taxon>Streptophyta</taxon>
        <taxon>Embryophyta</taxon>
        <taxon>Tracheophyta</taxon>
        <taxon>Spermatophyta</taxon>
        <taxon>Magnoliopsida</taxon>
        <taxon>eudicotyledons</taxon>
        <taxon>Gunneridae</taxon>
        <taxon>Pentapetalae</taxon>
        <taxon>rosids</taxon>
        <taxon>fabids</taxon>
        <taxon>Malpighiales</taxon>
        <taxon>Salicaceae</taxon>
        <taxon>Saliceae</taxon>
        <taxon>Populus</taxon>
    </lineage>
</organism>
<dbReference type="Proteomes" id="UP000006729">
    <property type="component" value="Chromosome 18"/>
</dbReference>
<sequence>MGDDLGRACSSNFILYLNHKAIVGLGLNNFDCCRKWQWQGYLTGKEAAETSTEKVLGILCRYGGRLLVVLLYNLYRQSRYTDTNIQ</sequence>
<name>A0A2K1X011_POPTR</name>
<protein>
    <submittedName>
        <fullName evidence="1">Uncharacterized protein</fullName>
    </submittedName>
</protein>
<dbReference type="EMBL" id="CM009307">
    <property type="protein sequence ID" value="PNS94100.1"/>
    <property type="molecule type" value="Genomic_DNA"/>
</dbReference>
<dbReference type="InParanoid" id="A0A2K1X011"/>
<keyword evidence="2" id="KW-1185">Reference proteome</keyword>
<accession>A0A2K1X011</accession>
<evidence type="ECO:0000313" key="1">
    <source>
        <dbReference type="EMBL" id="PNS94100.1"/>
    </source>
</evidence>
<evidence type="ECO:0000313" key="2">
    <source>
        <dbReference type="Proteomes" id="UP000006729"/>
    </source>
</evidence>
<proteinExistence type="predicted"/>
<gene>
    <name evidence="1" type="ORF">POPTR_018G126200</name>
</gene>
<dbReference type="AlphaFoldDB" id="A0A2K1X011"/>
<reference evidence="1 2" key="1">
    <citation type="journal article" date="2006" name="Science">
        <title>The genome of black cottonwood, Populus trichocarpa (Torr. &amp; Gray).</title>
        <authorList>
            <person name="Tuskan G.A."/>
            <person name="Difazio S."/>
            <person name="Jansson S."/>
            <person name="Bohlmann J."/>
            <person name="Grigoriev I."/>
            <person name="Hellsten U."/>
            <person name="Putnam N."/>
            <person name="Ralph S."/>
            <person name="Rombauts S."/>
            <person name="Salamov A."/>
            <person name="Schein J."/>
            <person name="Sterck L."/>
            <person name="Aerts A."/>
            <person name="Bhalerao R.R."/>
            <person name="Bhalerao R.P."/>
            <person name="Blaudez D."/>
            <person name="Boerjan W."/>
            <person name="Brun A."/>
            <person name="Brunner A."/>
            <person name="Busov V."/>
            <person name="Campbell M."/>
            <person name="Carlson J."/>
            <person name="Chalot M."/>
            <person name="Chapman J."/>
            <person name="Chen G.L."/>
            <person name="Cooper D."/>
            <person name="Coutinho P.M."/>
            <person name="Couturier J."/>
            <person name="Covert S."/>
            <person name="Cronk Q."/>
            <person name="Cunningham R."/>
            <person name="Davis J."/>
            <person name="Degroeve S."/>
            <person name="Dejardin A."/>
            <person name="Depamphilis C."/>
            <person name="Detter J."/>
            <person name="Dirks B."/>
            <person name="Dubchak I."/>
            <person name="Duplessis S."/>
            <person name="Ehlting J."/>
            <person name="Ellis B."/>
            <person name="Gendler K."/>
            <person name="Goodstein D."/>
            <person name="Gribskov M."/>
            <person name="Grimwood J."/>
            <person name="Groover A."/>
            <person name="Gunter L."/>
            <person name="Hamberger B."/>
            <person name="Heinze B."/>
            <person name="Helariutta Y."/>
            <person name="Henrissat B."/>
            <person name="Holligan D."/>
            <person name="Holt R."/>
            <person name="Huang W."/>
            <person name="Islam-Faridi N."/>
            <person name="Jones S."/>
            <person name="Jones-Rhoades M."/>
            <person name="Jorgensen R."/>
            <person name="Joshi C."/>
            <person name="Kangasjarvi J."/>
            <person name="Karlsson J."/>
            <person name="Kelleher C."/>
            <person name="Kirkpatrick R."/>
            <person name="Kirst M."/>
            <person name="Kohler A."/>
            <person name="Kalluri U."/>
            <person name="Larimer F."/>
            <person name="Leebens-Mack J."/>
            <person name="Leple J.C."/>
            <person name="Locascio P."/>
            <person name="Lou Y."/>
            <person name="Lucas S."/>
            <person name="Martin F."/>
            <person name="Montanini B."/>
            <person name="Napoli C."/>
            <person name="Nelson D.R."/>
            <person name="Nelson C."/>
            <person name="Nieminen K."/>
            <person name="Nilsson O."/>
            <person name="Pereda V."/>
            <person name="Peter G."/>
            <person name="Philippe R."/>
            <person name="Pilate G."/>
            <person name="Poliakov A."/>
            <person name="Razumovskaya J."/>
            <person name="Richardson P."/>
            <person name="Rinaldi C."/>
            <person name="Ritland K."/>
            <person name="Rouze P."/>
            <person name="Ryaboy D."/>
            <person name="Schmutz J."/>
            <person name="Schrader J."/>
            <person name="Segerman B."/>
            <person name="Shin H."/>
            <person name="Siddiqui A."/>
            <person name="Sterky F."/>
            <person name="Terry A."/>
            <person name="Tsai C.J."/>
            <person name="Uberbacher E."/>
            <person name="Unneberg P."/>
            <person name="Vahala J."/>
            <person name="Wall K."/>
            <person name="Wessler S."/>
            <person name="Yang G."/>
            <person name="Yin T."/>
            <person name="Douglas C."/>
            <person name="Marra M."/>
            <person name="Sandberg G."/>
            <person name="Van de Peer Y."/>
            <person name="Rokhsar D."/>
        </authorList>
    </citation>
    <scope>NUCLEOTIDE SEQUENCE [LARGE SCALE GENOMIC DNA]</scope>
    <source>
        <strain evidence="2">cv. Nisqually</strain>
    </source>
</reference>